<feature type="region of interest" description="Disordered" evidence="1">
    <location>
        <begin position="1"/>
        <end position="21"/>
    </location>
</feature>
<proteinExistence type="predicted"/>
<feature type="transmembrane region" description="Helical" evidence="2">
    <location>
        <begin position="115"/>
        <end position="134"/>
    </location>
</feature>
<comment type="caution">
    <text evidence="3">The sequence shown here is derived from an EMBL/GenBank/DDBJ whole genome shotgun (WGS) entry which is preliminary data.</text>
</comment>
<keyword evidence="2" id="KW-1133">Transmembrane helix</keyword>
<reference evidence="3" key="1">
    <citation type="journal article" date="2014" name="Int. J. Syst. Evol. Microbiol.">
        <title>Complete genome sequence of Corynebacterium casei LMG S-19264T (=DSM 44701T), isolated from a smear-ripened cheese.</title>
        <authorList>
            <consortium name="US DOE Joint Genome Institute (JGI-PGF)"/>
            <person name="Walter F."/>
            <person name="Albersmeier A."/>
            <person name="Kalinowski J."/>
            <person name="Ruckert C."/>
        </authorList>
    </citation>
    <scope>NUCLEOTIDE SEQUENCE</scope>
    <source>
        <strain evidence="3">CGMCC 1.16134</strain>
    </source>
</reference>
<keyword evidence="4" id="KW-1185">Reference proteome</keyword>
<protein>
    <submittedName>
        <fullName evidence="3">Uncharacterized protein</fullName>
    </submittedName>
</protein>
<evidence type="ECO:0000313" key="4">
    <source>
        <dbReference type="Proteomes" id="UP000637643"/>
    </source>
</evidence>
<feature type="transmembrane region" description="Helical" evidence="2">
    <location>
        <begin position="27"/>
        <end position="48"/>
    </location>
</feature>
<reference evidence="3" key="2">
    <citation type="submission" date="2020-09" db="EMBL/GenBank/DDBJ databases">
        <authorList>
            <person name="Sun Q."/>
            <person name="Zhou Y."/>
        </authorList>
    </citation>
    <scope>NUCLEOTIDE SEQUENCE</scope>
    <source>
        <strain evidence="3">CGMCC 1.16134</strain>
    </source>
</reference>
<dbReference type="Proteomes" id="UP000637643">
    <property type="component" value="Unassembled WGS sequence"/>
</dbReference>
<dbReference type="RefSeq" id="WP_189032515.1">
    <property type="nucleotide sequence ID" value="NZ_BMKR01000064.1"/>
</dbReference>
<feature type="transmembrane region" description="Helical" evidence="2">
    <location>
        <begin position="182"/>
        <end position="202"/>
    </location>
</feature>
<feature type="transmembrane region" description="Helical" evidence="2">
    <location>
        <begin position="85"/>
        <end position="103"/>
    </location>
</feature>
<keyword evidence="2" id="KW-0472">Membrane</keyword>
<dbReference type="AlphaFoldDB" id="A0A917FY42"/>
<evidence type="ECO:0000313" key="3">
    <source>
        <dbReference type="EMBL" id="GGG13647.1"/>
    </source>
</evidence>
<sequence length="216" mass="23819">MSSSSRSFKKRSQPAGKPGQPYPAGSIRLNVFSLMLLPDLFLTLPVAANPYNPLYLYLLAPPLVLLNLWALALIAAPGRLQINYVLFRGVYGILCSLGLMTVTQKFAYDILSLPVPWYSVVSFGLYGLAFYAYATRHLAKQGQPAPSWKDKNSKAGTGLSVYIGLGSLVANLSLGIATQQVVAAVLMAVYVMLALLLFHFIMELHRYYRLSRQVQE</sequence>
<feature type="transmembrane region" description="Helical" evidence="2">
    <location>
        <begin position="155"/>
        <end position="176"/>
    </location>
</feature>
<evidence type="ECO:0000256" key="2">
    <source>
        <dbReference type="SAM" id="Phobius"/>
    </source>
</evidence>
<dbReference type="EMBL" id="BMKR01000064">
    <property type="protein sequence ID" value="GGG13647.1"/>
    <property type="molecule type" value="Genomic_DNA"/>
</dbReference>
<evidence type="ECO:0000256" key="1">
    <source>
        <dbReference type="SAM" id="MobiDB-lite"/>
    </source>
</evidence>
<accession>A0A917FY42</accession>
<keyword evidence="2" id="KW-0812">Transmembrane</keyword>
<gene>
    <name evidence="3" type="ORF">GCM10010912_67560</name>
</gene>
<organism evidence="3 4">
    <name type="scientific">Paenibacillus albidus</name>
    <dbReference type="NCBI Taxonomy" id="2041023"/>
    <lineage>
        <taxon>Bacteria</taxon>
        <taxon>Bacillati</taxon>
        <taxon>Bacillota</taxon>
        <taxon>Bacilli</taxon>
        <taxon>Bacillales</taxon>
        <taxon>Paenibacillaceae</taxon>
        <taxon>Paenibacillus</taxon>
    </lineage>
</organism>
<feature type="transmembrane region" description="Helical" evidence="2">
    <location>
        <begin position="54"/>
        <end position="73"/>
    </location>
</feature>
<name>A0A917FY42_9BACL</name>